<evidence type="ECO:0000256" key="2">
    <source>
        <dbReference type="ARBA" id="ARBA00022723"/>
    </source>
</evidence>
<evidence type="ECO:0000256" key="1">
    <source>
        <dbReference type="ARBA" id="ARBA00022691"/>
    </source>
</evidence>
<evidence type="ECO:0000256" key="5">
    <source>
        <dbReference type="ARBA" id="ARBA00023601"/>
    </source>
</evidence>
<dbReference type="InterPro" id="IPR007197">
    <property type="entry name" value="rSAM"/>
</dbReference>
<accession>A0ABV6YIM1</accession>
<feature type="region of interest" description="Disordered" evidence="6">
    <location>
        <begin position="240"/>
        <end position="269"/>
    </location>
</feature>
<organism evidence="8 9">
    <name type="scientific">Eiseniibacteriota bacterium</name>
    <dbReference type="NCBI Taxonomy" id="2212470"/>
    <lineage>
        <taxon>Bacteria</taxon>
        <taxon>Candidatus Eiseniibacteriota</taxon>
    </lineage>
</organism>
<dbReference type="CDD" id="cd01335">
    <property type="entry name" value="Radical_SAM"/>
    <property type="match status" value="1"/>
</dbReference>
<feature type="domain" description="Radical SAM core" evidence="7">
    <location>
        <begin position="14"/>
        <end position="121"/>
    </location>
</feature>
<dbReference type="InterPro" id="IPR013785">
    <property type="entry name" value="Aldolase_TIM"/>
</dbReference>
<name>A0ABV6YIM1_UNCEI</name>
<dbReference type="EMBL" id="JBHPKH010000004">
    <property type="protein sequence ID" value="MFC1572130.1"/>
    <property type="molecule type" value="Genomic_DNA"/>
</dbReference>
<evidence type="ECO:0000259" key="7">
    <source>
        <dbReference type="Pfam" id="PF04055"/>
    </source>
</evidence>
<dbReference type="SUPFAM" id="SSF102114">
    <property type="entry name" value="Radical SAM enzymes"/>
    <property type="match status" value="1"/>
</dbReference>
<comment type="similarity">
    <text evidence="5">Belongs to the radical SAM superfamily. Anaerobic sulfatase-maturating enzyme family.</text>
</comment>
<dbReference type="InterPro" id="IPR023867">
    <property type="entry name" value="Sulphatase_maturase_rSAM"/>
</dbReference>
<dbReference type="PANTHER" id="PTHR43273">
    <property type="entry name" value="ANAEROBIC SULFATASE-MATURATING ENZYME HOMOLOG ASLB-RELATED"/>
    <property type="match status" value="1"/>
</dbReference>
<evidence type="ECO:0000256" key="6">
    <source>
        <dbReference type="SAM" id="MobiDB-lite"/>
    </source>
</evidence>
<keyword evidence="3" id="KW-0408">Iron</keyword>
<dbReference type="PANTHER" id="PTHR43273:SF3">
    <property type="entry name" value="ANAEROBIC SULFATASE-MATURATING ENZYME HOMOLOG ASLB-RELATED"/>
    <property type="match status" value="1"/>
</dbReference>
<reference evidence="8 9" key="1">
    <citation type="submission" date="2024-09" db="EMBL/GenBank/DDBJ databases">
        <authorList>
            <person name="D'Angelo T."/>
        </authorList>
    </citation>
    <scope>NUCLEOTIDE SEQUENCE [LARGE SCALE GENOMIC DNA]</scope>
    <source>
        <strain evidence="8">SAG AM-320-E07</strain>
    </source>
</reference>
<keyword evidence="1" id="KW-0949">S-adenosyl-L-methionine</keyword>
<evidence type="ECO:0000313" key="8">
    <source>
        <dbReference type="EMBL" id="MFC1572130.1"/>
    </source>
</evidence>
<keyword evidence="9" id="KW-1185">Reference proteome</keyword>
<evidence type="ECO:0000256" key="4">
    <source>
        <dbReference type="ARBA" id="ARBA00023014"/>
    </source>
</evidence>
<gene>
    <name evidence="8" type="ORF">ACFL6M_00880</name>
</gene>
<evidence type="ECO:0000256" key="3">
    <source>
        <dbReference type="ARBA" id="ARBA00023004"/>
    </source>
</evidence>
<dbReference type="Proteomes" id="UP001593833">
    <property type="component" value="Unassembled WGS sequence"/>
</dbReference>
<dbReference type="SFLD" id="SFLDS00029">
    <property type="entry name" value="Radical_SAM"/>
    <property type="match status" value="1"/>
</dbReference>
<keyword evidence="2" id="KW-0479">Metal-binding</keyword>
<dbReference type="InterPro" id="IPR058240">
    <property type="entry name" value="rSAM_sf"/>
</dbReference>
<dbReference type="SFLD" id="SFLDG01067">
    <property type="entry name" value="SPASM/twitch_domain_containing"/>
    <property type="match status" value="1"/>
</dbReference>
<comment type="caution">
    <text evidence="8">The sequence shown here is derived from an EMBL/GenBank/DDBJ whole genome shotgun (WGS) entry which is preliminary data.</text>
</comment>
<sequence length="418" mass="46729">MTHPRNFRILHLFLTSGCNLGCSYCFQYHQRPVSMDWATLRAAIDLSFTTDHPTIELAFTGGEPLLEFDLLCRGVRYATEKVPAEKELKLTLMTNGLLLREDVVAFCERHGIDTRLSFDGLPPAQETRAAGTFRRLDRFLGGLRRVHPIFFRDRLRVSITLPPAGVPVLADSVAYFLGHEVAEIAIAPTLDAPGGWSCDRVPVLEEAFNRIFALSLSHLREKCSVPVLFLRKPEWSRLQTTPPVVGGRKAGAAGSSEEPRHDRGSHAPRPMCGVLSGESLTVDTDGQVHACLLFARANRQAQAPFLQDEIAGLGIASVSDPDFQRRYHEFIEAHLEPPTFSGKQNKYSSLGRCRECRFYNSCVLCPVSIGLIPENRDPNRVPDFYCAFNMISLRYRELFPPQPRRVALAGRPVRQSTA</sequence>
<evidence type="ECO:0000313" key="9">
    <source>
        <dbReference type="Proteomes" id="UP001593833"/>
    </source>
</evidence>
<dbReference type="Pfam" id="PF04055">
    <property type="entry name" value="Radical_SAM"/>
    <property type="match status" value="1"/>
</dbReference>
<proteinExistence type="inferred from homology"/>
<dbReference type="Gene3D" id="3.20.20.70">
    <property type="entry name" value="Aldolase class I"/>
    <property type="match status" value="1"/>
</dbReference>
<protein>
    <submittedName>
        <fullName evidence="8">Radical SAM protein</fullName>
    </submittedName>
</protein>
<keyword evidence="4" id="KW-0411">Iron-sulfur</keyword>